<feature type="region of interest" description="Disordered" evidence="1">
    <location>
        <begin position="537"/>
        <end position="577"/>
    </location>
</feature>
<dbReference type="Proteomes" id="UP001305647">
    <property type="component" value="Unassembled WGS sequence"/>
</dbReference>
<evidence type="ECO:0000313" key="3">
    <source>
        <dbReference type="Proteomes" id="UP001305647"/>
    </source>
</evidence>
<dbReference type="AlphaFoldDB" id="A0AAN6PTN2"/>
<comment type="caution">
    <text evidence="2">The sequence shown here is derived from an EMBL/GenBank/DDBJ whole genome shotgun (WGS) entry which is preliminary data.</text>
</comment>
<evidence type="ECO:0000256" key="1">
    <source>
        <dbReference type="SAM" id="MobiDB-lite"/>
    </source>
</evidence>
<accession>A0AAN6PTN2</accession>
<feature type="compositionally biased region" description="Low complexity" evidence="1">
    <location>
        <begin position="553"/>
        <end position="577"/>
    </location>
</feature>
<proteinExistence type="predicted"/>
<dbReference type="EMBL" id="MU863693">
    <property type="protein sequence ID" value="KAK4096846.1"/>
    <property type="molecule type" value="Genomic_DNA"/>
</dbReference>
<organism evidence="2 3">
    <name type="scientific">Parathielavia hyrcaniae</name>
    <dbReference type="NCBI Taxonomy" id="113614"/>
    <lineage>
        <taxon>Eukaryota</taxon>
        <taxon>Fungi</taxon>
        <taxon>Dikarya</taxon>
        <taxon>Ascomycota</taxon>
        <taxon>Pezizomycotina</taxon>
        <taxon>Sordariomycetes</taxon>
        <taxon>Sordariomycetidae</taxon>
        <taxon>Sordariales</taxon>
        <taxon>Chaetomiaceae</taxon>
        <taxon>Parathielavia</taxon>
    </lineage>
</organism>
<reference evidence="2" key="1">
    <citation type="journal article" date="2023" name="Mol. Phylogenet. Evol.">
        <title>Genome-scale phylogeny and comparative genomics of the fungal order Sordariales.</title>
        <authorList>
            <person name="Hensen N."/>
            <person name="Bonometti L."/>
            <person name="Westerberg I."/>
            <person name="Brannstrom I.O."/>
            <person name="Guillou S."/>
            <person name="Cros-Aarteil S."/>
            <person name="Calhoun S."/>
            <person name="Haridas S."/>
            <person name="Kuo A."/>
            <person name="Mondo S."/>
            <person name="Pangilinan J."/>
            <person name="Riley R."/>
            <person name="LaButti K."/>
            <person name="Andreopoulos B."/>
            <person name="Lipzen A."/>
            <person name="Chen C."/>
            <person name="Yan M."/>
            <person name="Daum C."/>
            <person name="Ng V."/>
            <person name="Clum A."/>
            <person name="Steindorff A."/>
            <person name="Ohm R.A."/>
            <person name="Martin F."/>
            <person name="Silar P."/>
            <person name="Natvig D.O."/>
            <person name="Lalanne C."/>
            <person name="Gautier V."/>
            <person name="Ament-Velasquez S.L."/>
            <person name="Kruys A."/>
            <person name="Hutchinson M.I."/>
            <person name="Powell A.J."/>
            <person name="Barry K."/>
            <person name="Miller A.N."/>
            <person name="Grigoriev I.V."/>
            <person name="Debuchy R."/>
            <person name="Gladieux P."/>
            <person name="Hiltunen Thoren M."/>
            <person name="Johannesson H."/>
        </authorList>
    </citation>
    <scope>NUCLEOTIDE SEQUENCE</scope>
    <source>
        <strain evidence="2">CBS 757.83</strain>
    </source>
</reference>
<name>A0AAN6PTN2_9PEZI</name>
<reference evidence="2" key="2">
    <citation type="submission" date="2023-05" db="EMBL/GenBank/DDBJ databases">
        <authorList>
            <consortium name="Lawrence Berkeley National Laboratory"/>
            <person name="Steindorff A."/>
            <person name="Hensen N."/>
            <person name="Bonometti L."/>
            <person name="Westerberg I."/>
            <person name="Brannstrom I.O."/>
            <person name="Guillou S."/>
            <person name="Cros-Aarteil S."/>
            <person name="Calhoun S."/>
            <person name="Haridas S."/>
            <person name="Kuo A."/>
            <person name="Mondo S."/>
            <person name="Pangilinan J."/>
            <person name="Riley R."/>
            <person name="Labutti K."/>
            <person name="Andreopoulos B."/>
            <person name="Lipzen A."/>
            <person name="Chen C."/>
            <person name="Yanf M."/>
            <person name="Daum C."/>
            <person name="Ng V."/>
            <person name="Clum A."/>
            <person name="Ohm R."/>
            <person name="Martin F."/>
            <person name="Silar P."/>
            <person name="Natvig D."/>
            <person name="Lalanne C."/>
            <person name="Gautier V."/>
            <person name="Ament-Velasquez S.L."/>
            <person name="Kruys A."/>
            <person name="Hutchinson M.I."/>
            <person name="Powell A.J."/>
            <person name="Barry K."/>
            <person name="Miller A.N."/>
            <person name="Grigoriev I.V."/>
            <person name="Debuchy R."/>
            <person name="Gladieux P."/>
            <person name="Thoren M.H."/>
            <person name="Johannesson H."/>
        </authorList>
    </citation>
    <scope>NUCLEOTIDE SEQUENCE</scope>
    <source>
        <strain evidence="2">CBS 757.83</strain>
    </source>
</reference>
<feature type="compositionally biased region" description="Basic and acidic residues" evidence="1">
    <location>
        <begin position="537"/>
        <end position="548"/>
    </location>
</feature>
<protein>
    <submittedName>
        <fullName evidence="2">Uncharacterized protein</fullName>
    </submittedName>
</protein>
<keyword evidence="3" id="KW-1185">Reference proteome</keyword>
<sequence length="1250" mass="135503">MFDHSDASFSAVLVTDSTQRLYFLVHASNAALGSELLDITPQPDGGHDCRVTAFDVFEDKSHTVHLAAAVHAARETVIYHASFTHRALVKPQEEGLPLEAILKDTLKWTAIKNNEGPQEVTSVVCGPPVSGSQSQAAFQLTVGVAGTKGSQGFPYVVDPSPEATDPWVMAALPKSSSGILEMQPTANGLLILFEQSANQGPACNFRQFDPVDGQFLADDRVRMEDRDRVGLGKPQAICGFQNIQNETDLLVGGSEGLGFYNWHSNTAPSEVLLRGKSIKQVVASELQVLNMTQAIVSKIAIFAVTDQGELHFIEGVRDGNGDVNLRTSGLPIRKAVHLLSSQYNSERRLCELVYVIKHNNEIRHLFRDEQTSLWTDTPMVVQAAQKATTFPAYVISLSFASQSGEPVPLGYEVELGGDPVSVLIDDCSYFLDHRGLRVPVGPDGRLTLVIPTSKAMDFPMIRLGLPVDGLVTEVITLDPAARVKKQLSKYKTGADLQNARGSTGKLVFTNLPPEQANEAADILSQLPKMLEKVGATDDGTNRVKDLAEPARPTTSVSPVQASAVSAPPTAPASNSSAPSDFWKVVDDFIGDALQAIEEATYVVFKAVFDVVGPALELILTIAGKTISIIVRTRRAVLRATVQALGSAINRDPSGLIKLLGLEDDSDDVLKTQQVLNRLVDTMMTNVKTFVTVNEQGLHKAIDALRDELQNIVPDKRPEMTGAKRNNPLEWLLDSPVVAIIRRILGLGGQLTGAVASGISRAWQDSMAKRYRVPDLTPIAAALRDALSELMDSGLTQALGLVGDIISLFQDSWDDPSKAADLALTFLGNSAWRLFDLVTEVVGTVVALMRKVIVTLTDAMKEEWHLPGLTPLWKEFSGQEFSIINFATYSLASLMNKFFMVTYGQLPFEVLGDVSASFQPARAEDLDIFAMIKTVLKPEVSLSKAFPSEEQINSNFSAKMQSNDADVKIATRIPSDRKPISLMGTTIMSPKTNRIVANSAISPTMVAAKRANVGNGHSAFKAKPAKAATHDDDAADPHYKADKRSYETYQSWTGLVGSIARCFACSLELVHLRHARKAQLVAPGKEVKYRWGMFQFLQMLCGLVQFGSRVTFFCQLNTLGHSKSARLQKEHDESLTRLVLGNVATTAMTAFGTVFFMLPNQVINEVGAGLMCGSTLFDIWVLRWPSSGIHSWSEGTETVSEMIASVSGLVTVGASSKKVYKAAVISCAVDAGFTAVAVVAGIVHLVHLRKH</sequence>
<gene>
    <name evidence="2" type="ORF">N658DRAFT_331626</name>
</gene>
<evidence type="ECO:0000313" key="2">
    <source>
        <dbReference type="EMBL" id="KAK4096846.1"/>
    </source>
</evidence>